<dbReference type="PANTHER" id="PTHR23272">
    <property type="entry name" value="BED FINGER-RELATED"/>
    <property type="match status" value="1"/>
</dbReference>
<organism evidence="2 3">
    <name type="scientific">Austropuccinia psidii MF-1</name>
    <dbReference type="NCBI Taxonomy" id="1389203"/>
    <lineage>
        <taxon>Eukaryota</taxon>
        <taxon>Fungi</taxon>
        <taxon>Dikarya</taxon>
        <taxon>Basidiomycota</taxon>
        <taxon>Pucciniomycotina</taxon>
        <taxon>Pucciniomycetes</taxon>
        <taxon>Pucciniales</taxon>
        <taxon>Sphaerophragmiaceae</taxon>
        <taxon>Austropuccinia</taxon>
    </lineage>
</organism>
<evidence type="ECO:0000259" key="1">
    <source>
        <dbReference type="Pfam" id="PF14372"/>
    </source>
</evidence>
<dbReference type="AlphaFoldDB" id="A0A9Q3J7R1"/>
<evidence type="ECO:0000313" key="3">
    <source>
        <dbReference type="Proteomes" id="UP000765509"/>
    </source>
</evidence>
<dbReference type="EMBL" id="AVOT02065919">
    <property type="protein sequence ID" value="MBW0557873.1"/>
    <property type="molecule type" value="Genomic_DNA"/>
</dbReference>
<protein>
    <recommendedName>
        <fullName evidence="1">hAT-like transposase RNase-H fold domain-containing protein</fullName>
    </recommendedName>
</protein>
<evidence type="ECO:0000313" key="2">
    <source>
        <dbReference type="EMBL" id="MBW0557873.1"/>
    </source>
</evidence>
<gene>
    <name evidence="2" type="ORF">O181_097588</name>
</gene>
<dbReference type="Proteomes" id="UP000765509">
    <property type="component" value="Unassembled WGS sequence"/>
</dbReference>
<dbReference type="OrthoDB" id="1737128at2759"/>
<dbReference type="Pfam" id="PF14372">
    <property type="entry name" value="hAT-like_RNase-H"/>
    <property type="match status" value="1"/>
</dbReference>
<reference evidence="2" key="1">
    <citation type="submission" date="2021-03" db="EMBL/GenBank/DDBJ databases">
        <title>Draft genome sequence of rust myrtle Austropuccinia psidii MF-1, a brazilian biotype.</title>
        <authorList>
            <person name="Quecine M.C."/>
            <person name="Pachon D.M.R."/>
            <person name="Bonatelli M.L."/>
            <person name="Correr F.H."/>
            <person name="Franceschini L.M."/>
            <person name="Leite T.F."/>
            <person name="Margarido G.R.A."/>
            <person name="Almeida C.A."/>
            <person name="Ferrarezi J.A."/>
            <person name="Labate C.A."/>
        </authorList>
    </citation>
    <scope>NUCLEOTIDE SEQUENCE</scope>
    <source>
        <strain evidence="2">MF-1</strain>
    </source>
</reference>
<accession>A0A9Q3J7R1</accession>
<feature type="domain" description="hAT-like transposase RNase-H fold" evidence="1">
    <location>
        <begin position="127"/>
        <end position="196"/>
    </location>
</feature>
<dbReference type="InterPro" id="IPR012337">
    <property type="entry name" value="RNaseH-like_sf"/>
</dbReference>
<proteinExistence type="predicted"/>
<dbReference type="SUPFAM" id="SSF53098">
    <property type="entry name" value="Ribonuclease H-like"/>
    <property type="match status" value="1"/>
</dbReference>
<dbReference type="InterPro" id="IPR025525">
    <property type="entry name" value="hAT-like_transposase_RNase-H"/>
</dbReference>
<dbReference type="PANTHER" id="PTHR23272:SF184">
    <property type="entry name" value="OS03G0311250 PROTEIN"/>
    <property type="match status" value="1"/>
</dbReference>
<name>A0A9Q3J7R1_9BASI</name>
<sequence>MDLTGLINSPEGLNLNQNSIISWVSHLALYLPQSPQQHKGFITTFKIVYNDTIQTNATTLLSHFLTHWNSTCNMLERALSLKDAYNQYCTLENMQAYQLSPLKWEKMKFMVQFLQPLYQATKIIWVSEYPTINQALPLYILLMKRINQACLQYNVSPIEPAAIAMTNKLAKYLRFLLKKVLVICASILDPRLKMKFFIT</sequence>
<keyword evidence="3" id="KW-1185">Reference proteome</keyword>
<dbReference type="GO" id="GO:0003677">
    <property type="term" value="F:DNA binding"/>
    <property type="evidence" value="ECO:0007669"/>
    <property type="project" value="InterPro"/>
</dbReference>
<comment type="caution">
    <text evidence="2">The sequence shown here is derived from an EMBL/GenBank/DDBJ whole genome shotgun (WGS) entry which is preliminary data.</text>
</comment>